<dbReference type="AlphaFoldDB" id="A0A368FCP3"/>
<gene>
    <name evidence="2" type="ORF">ANCCAN_24341</name>
</gene>
<accession>A0A368FCP3</accession>
<evidence type="ECO:0000313" key="2">
    <source>
        <dbReference type="EMBL" id="RCN29893.1"/>
    </source>
</evidence>
<evidence type="ECO:0000256" key="1">
    <source>
        <dbReference type="SAM" id="MobiDB-lite"/>
    </source>
</evidence>
<reference evidence="2 3" key="1">
    <citation type="submission" date="2014-10" db="EMBL/GenBank/DDBJ databases">
        <title>Draft genome of the hookworm Ancylostoma caninum.</title>
        <authorList>
            <person name="Mitreva M."/>
        </authorList>
    </citation>
    <scope>NUCLEOTIDE SEQUENCE [LARGE SCALE GENOMIC DNA]</scope>
    <source>
        <strain evidence="2 3">Baltimore</strain>
    </source>
</reference>
<comment type="caution">
    <text evidence="2">The sequence shown here is derived from an EMBL/GenBank/DDBJ whole genome shotgun (WGS) entry which is preliminary data.</text>
</comment>
<dbReference type="Proteomes" id="UP000252519">
    <property type="component" value="Unassembled WGS sequence"/>
</dbReference>
<keyword evidence="3" id="KW-1185">Reference proteome</keyword>
<evidence type="ECO:0000313" key="3">
    <source>
        <dbReference type="Proteomes" id="UP000252519"/>
    </source>
</evidence>
<organism evidence="2 3">
    <name type="scientific">Ancylostoma caninum</name>
    <name type="common">Dog hookworm</name>
    <dbReference type="NCBI Taxonomy" id="29170"/>
    <lineage>
        <taxon>Eukaryota</taxon>
        <taxon>Metazoa</taxon>
        <taxon>Ecdysozoa</taxon>
        <taxon>Nematoda</taxon>
        <taxon>Chromadorea</taxon>
        <taxon>Rhabditida</taxon>
        <taxon>Rhabditina</taxon>
        <taxon>Rhabditomorpha</taxon>
        <taxon>Strongyloidea</taxon>
        <taxon>Ancylostomatidae</taxon>
        <taxon>Ancylostomatinae</taxon>
        <taxon>Ancylostoma</taxon>
    </lineage>
</organism>
<proteinExistence type="predicted"/>
<feature type="region of interest" description="Disordered" evidence="1">
    <location>
        <begin position="1"/>
        <end position="21"/>
    </location>
</feature>
<protein>
    <submittedName>
        <fullName evidence="2">Uncharacterized protein</fullName>
    </submittedName>
</protein>
<name>A0A368FCP3_ANCCA</name>
<sequence>MDTNMSNEDEADANSEDLHETTRNCKLTLGDFITSMPPSRSSHRVRQRLSKRSEVNTLFEIISTKPASMVDISKLRIPRTFSK</sequence>
<dbReference type="EMBL" id="JOJR01001739">
    <property type="protein sequence ID" value="RCN29893.1"/>
    <property type="molecule type" value="Genomic_DNA"/>
</dbReference>